<reference evidence="6" key="1">
    <citation type="submission" date="2017-02" db="UniProtKB">
        <authorList>
            <consortium name="WormBaseParasite"/>
        </authorList>
    </citation>
    <scope>IDENTIFICATION</scope>
</reference>
<evidence type="ECO:0000256" key="1">
    <source>
        <dbReference type="SAM" id="MobiDB-lite"/>
    </source>
</evidence>
<dbReference type="OrthoDB" id="6253938at2759"/>
<gene>
    <name evidence="2" type="ORF">HDID_LOCUS1009</name>
    <name evidence="3" type="ORF">WMSIL1_LOCUS5685</name>
</gene>
<dbReference type="WBParaSite" id="HDID_0000100801-mRNA-1">
    <property type="protein sequence ID" value="HDID_0000100801-mRNA-1"/>
    <property type="gene ID" value="HDID_0000100801"/>
</dbReference>
<evidence type="ECO:0000313" key="6">
    <source>
        <dbReference type="WBParaSite" id="HDID_0000100801-mRNA-1"/>
    </source>
</evidence>
<protein>
    <submittedName>
        <fullName evidence="6">RBD domain-containing protein</fullName>
    </submittedName>
</protein>
<dbReference type="EMBL" id="UYSG01000159">
    <property type="protein sequence ID" value="VDL18470.1"/>
    <property type="molecule type" value="Genomic_DNA"/>
</dbReference>
<dbReference type="Proteomes" id="UP000274504">
    <property type="component" value="Unassembled WGS sequence"/>
</dbReference>
<accession>A0A0R3S9R1</accession>
<organism evidence="6">
    <name type="scientific">Hymenolepis diminuta</name>
    <name type="common">Rat tapeworm</name>
    <dbReference type="NCBI Taxonomy" id="6216"/>
    <lineage>
        <taxon>Eukaryota</taxon>
        <taxon>Metazoa</taxon>
        <taxon>Spiralia</taxon>
        <taxon>Lophotrochozoa</taxon>
        <taxon>Platyhelminthes</taxon>
        <taxon>Cestoda</taxon>
        <taxon>Eucestoda</taxon>
        <taxon>Cyclophyllidea</taxon>
        <taxon>Hymenolepididae</taxon>
        <taxon>Hymenolepis</taxon>
    </lineage>
</organism>
<evidence type="ECO:0000313" key="2">
    <source>
        <dbReference type="EMBL" id="VDL18470.1"/>
    </source>
</evidence>
<evidence type="ECO:0000313" key="4">
    <source>
        <dbReference type="Proteomes" id="UP000274504"/>
    </source>
</evidence>
<evidence type="ECO:0000313" key="3">
    <source>
        <dbReference type="EMBL" id="VUZ45817.1"/>
    </source>
</evidence>
<reference evidence="2 4" key="2">
    <citation type="submission" date="2018-11" db="EMBL/GenBank/DDBJ databases">
        <authorList>
            <consortium name="Pathogen Informatics"/>
        </authorList>
    </citation>
    <scope>NUCLEOTIDE SEQUENCE [LARGE SCALE GENOMIC DNA]</scope>
</reference>
<name>A0A0R3S9R1_HYMDI</name>
<proteinExistence type="predicted"/>
<feature type="region of interest" description="Disordered" evidence="1">
    <location>
        <begin position="123"/>
        <end position="176"/>
    </location>
</feature>
<dbReference type="AlphaFoldDB" id="A0A0R3S9R1"/>
<reference evidence="3 5" key="3">
    <citation type="submission" date="2019-07" db="EMBL/GenBank/DDBJ databases">
        <authorList>
            <person name="Jastrzebski P J."/>
            <person name="Paukszto L."/>
            <person name="Jastrzebski P J."/>
        </authorList>
    </citation>
    <scope>NUCLEOTIDE SEQUENCE [LARGE SCALE GENOMIC DNA]</scope>
    <source>
        <strain evidence="3 5">WMS-il1</strain>
    </source>
</reference>
<dbReference type="Proteomes" id="UP000321570">
    <property type="component" value="Unassembled WGS sequence"/>
</dbReference>
<evidence type="ECO:0000313" key="5">
    <source>
        <dbReference type="Proteomes" id="UP000321570"/>
    </source>
</evidence>
<sequence length="237" mass="27179">MNLLHKKKTVPEKFSTRVGIIHETHLPSACSEVEMRKMLNRFASNTPRELLDLTVSSKKVTLRRSNKKILSFKLKDLANDNLVSQSDCLVLVHKHHLIIVRFLSSSDLERFRRQVTGFSIKKECDQNSPSNNLPECTENEEPLREGSVDQACSQVVEKPPPTKSPDSQRREKSLPRFYNAEYSPRTRCSSPEVYLVKRTTKHIDGLKKSEYSRVTVYSIDQNYFDNASSTSSESMVE</sequence>
<dbReference type="EMBL" id="CABIJS010000188">
    <property type="protein sequence ID" value="VUZ45817.1"/>
    <property type="molecule type" value="Genomic_DNA"/>
</dbReference>
<keyword evidence="5" id="KW-1185">Reference proteome</keyword>